<gene>
    <name evidence="1" type="ORF">ABT39_MTgene3109</name>
</gene>
<sequence length="98" mass="10611">MFRSRWGYSFPPTTCASAQLISRSEPSSSGRSGLGFVLFPYKTLRPGLARIRRRSLSGLSKCAGLLIRYLVSVSLFVFSDSTNAGPITYALAVSSLTV</sequence>
<name>A0A117NIG7_PICGL</name>
<evidence type="ECO:0000313" key="1">
    <source>
        <dbReference type="EMBL" id="KUM49882.1"/>
    </source>
</evidence>
<dbReference type="EMBL" id="LKAM01000002">
    <property type="protein sequence ID" value="KUM49882.1"/>
    <property type="molecule type" value="Genomic_DNA"/>
</dbReference>
<geneLocation type="mitochondrion" evidence="1"/>
<proteinExistence type="predicted"/>
<reference evidence="1" key="1">
    <citation type="journal article" date="2015" name="Genome Biol. Evol.">
        <title>Organellar Genomes of White Spruce (Picea glauca): Assembly and Annotation.</title>
        <authorList>
            <person name="Jackman S.D."/>
            <person name="Warren R.L."/>
            <person name="Gibb E.A."/>
            <person name="Vandervalk B.P."/>
            <person name="Mohamadi H."/>
            <person name="Chu J."/>
            <person name="Raymond A."/>
            <person name="Pleasance S."/>
            <person name="Coope R."/>
            <person name="Wildung M.R."/>
            <person name="Ritland C.E."/>
            <person name="Bousquet J."/>
            <person name="Jones S.J."/>
            <person name="Bohlmann J."/>
            <person name="Birol I."/>
        </authorList>
    </citation>
    <scope>NUCLEOTIDE SEQUENCE [LARGE SCALE GENOMIC DNA]</scope>
    <source>
        <tissue evidence="1">Flushing bud</tissue>
    </source>
</reference>
<accession>A0A117NIG7</accession>
<comment type="caution">
    <text evidence="1">The sequence shown here is derived from an EMBL/GenBank/DDBJ whole genome shotgun (WGS) entry which is preliminary data.</text>
</comment>
<organism evidence="1">
    <name type="scientific">Picea glauca</name>
    <name type="common">White spruce</name>
    <name type="synonym">Pinus glauca</name>
    <dbReference type="NCBI Taxonomy" id="3330"/>
    <lineage>
        <taxon>Eukaryota</taxon>
        <taxon>Viridiplantae</taxon>
        <taxon>Streptophyta</taxon>
        <taxon>Embryophyta</taxon>
        <taxon>Tracheophyta</taxon>
        <taxon>Spermatophyta</taxon>
        <taxon>Pinopsida</taxon>
        <taxon>Pinidae</taxon>
        <taxon>Conifers I</taxon>
        <taxon>Pinales</taxon>
        <taxon>Pinaceae</taxon>
        <taxon>Picea</taxon>
    </lineage>
</organism>
<dbReference type="AlphaFoldDB" id="A0A117NIG7"/>
<protein>
    <submittedName>
        <fullName evidence="1">Uncharacterized protein</fullName>
    </submittedName>
</protein>
<keyword evidence="1" id="KW-0496">Mitochondrion</keyword>